<dbReference type="SUPFAM" id="SSF54593">
    <property type="entry name" value="Glyoxalase/Bleomycin resistance protein/Dihydroxybiphenyl dioxygenase"/>
    <property type="match status" value="1"/>
</dbReference>
<keyword evidence="2" id="KW-0223">Dioxygenase</keyword>
<reference evidence="2" key="1">
    <citation type="submission" date="2020-08" db="EMBL/GenBank/DDBJ databases">
        <title>Genomic Encyclopedia of Type Strains, Phase IV (KMG-IV): sequencing the most valuable type-strain genomes for metagenomic binning, comparative biology and taxonomic classification.</title>
        <authorList>
            <person name="Goeker M."/>
        </authorList>
    </citation>
    <scope>NUCLEOTIDE SEQUENCE [LARGE SCALE GENOMIC DNA]</scope>
    <source>
        <strain evidence="2">DSM 105040</strain>
    </source>
</reference>
<protein>
    <submittedName>
        <fullName evidence="2">Catechol 2,3-dioxygenase-like lactoylglutathione lyase family enzyme</fullName>
    </submittedName>
</protein>
<dbReference type="GO" id="GO:0016829">
    <property type="term" value="F:lyase activity"/>
    <property type="evidence" value="ECO:0007669"/>
    <property type="project" value="UniProtKB-KW"/>
</dbReference>
<name>A0A840CK19_9RHOB</name>
<proteinExistence type="predicted"/>
<comment type="caution">
    <text evidence="2">The sequence shown here is derived from an EMBL/GenBank/DDBJ whole genome shotgun (WGS) entry which is preliminary data.</text>
</comment>
<accession>A0A840CK19</accession>
<dbReference type="Proteomes" id="UP000585681">
    <property type="component" value="Unassembled WGS sequence"/>
</dbReference>
<keyword evidence="3" id="KW-1185">Reference proteome</keyword>
<dbReference type="Gene3D" id="3.10.180.10">
    <property type="entry name" value="2,3-Dihydroxybiphenyl 1,2-Dioxygenase, domain 1"/>
    <property type="match status" value="1"/>
</dbReference>
<gene>
    <name evidence="2" type="ORF">GGR17_002236</name>
</gene>
<dbReference type="Pfam" id="PF00903">
    <property type="entry name" value="Glyoxalase"/>
    <property type="match status" value="1"/>
</dbReference>
<evidence type="ECO:0000259" key="1">
    <source>
        <dbReference type="PROSITE" id="PS51819"/>
    </source>
</evidence>
<dbReference type="InterPro" id="IPR004360">
    <property type="entry name" value="Glyas_Fos-R_dOase_dom"/>
</dbReference>
<dbReference type="InterPro" id="IPR037523">
    <property type="entry name" value="VOC_core"/>
</dbReference>
<dbReference type="RefSeq" id="WP_054539040.1">
    <property type="nucleotide sequence ID" value="NZ_JACIEQ010000002.1"/>
</dbReference>
<feature type="domain" description="VOC" evidence="1">
    <location>
        <begin position="2"/>
        <end position="115"/>
    </location>
</feature>
<sequence>MTVLRTVPNLATPDPAGLAAVYRDLLGLEPLMEMAFISTLGAPDEAPVQLSLAAEGGSGTALPAISVEMDDLNDTLARARDLGAAIEPGPVDEPRGVRRFFLRDPAGTLVNILTHS</sequence>
<dbReference type="InterPro" id="IPR029068">
    <property type="entry name" value="Glyas_Bleomycin-R_OHBP_Dase"/>
</dbReference>
<dbReference type="AlphaFoldDB" id="A0A840CK19"/>
<dbReference type="GO" id="GO:0051213">
    <property type="term" value="F:dioxygenase activity"/>
    <property type="evidence" value="ECO:0007669"/>
    <property type="project" value="UniProtKB-KW"/>
</dbReference>
<organism evidence="2 3">
    <name type="scientific">Actibacterium naphthalenivorans</name>
    <dbReference type="NCBI Taxonomy" id="1614693"/>
    <lineage>
        <taxon>Bacteria</taxon>
        <taxon>Pseudomonadati</taxon>
        <taxon>Pseudomonadota</taxon>
        <taxon>Alphaproteobacteria</taxon>
        <taxon>Rhodobacterales</taxon>
        <taxon>Roseobacteraceae</taxon>
        <taxon>Actibacterium</taxon>
    </lineage>
</organism>
<keyword evidence="2" id="KW-0560">Oxidoreductase</keyword>
<evidence type="ECO:0000313" key="3">
    <source>
        <dbReference type="Proteomes" id="UP000585681"/>
    </source>
</evidence>
<dbReference type="PROSITE" id="PS51819">
    <property type="entry name" value="VOC"/>
    <property type="match status" value="1"/>
</dbReference>
<evidence type="ECO:0000313" key="2">
    <source>
        <dbReference type="EMBL" id="MBB4022427.1"/>
    </source>
</evidence>
<keyword evidence="2" id="KW-0456">Lyase</keyword>
<dbReference type="EMBL" id="JACIEQ010000002">
    <property type="protein sequence ID" value="MBB4022427.1"/>
    <property type="molecule type" value="Genomic_DNA"/>
</dbReference>